<protein>
    <submittedName>
        <fullName evidence="1">Uncharacterized protein</fullName>
    </submittedName>
</protein>
<name>A0A382DEB4_9ZZZZ</name>
<sequence length="104" mass="12059">MVDGFLSIVQHNAMPDHFQVKSRVPGPLESLWPDHEVEVIDGADYRYRITIEKPEVLPVLLEVIASVDYTSFKDACSHDSKYHTALTRIWNIMYSYQMEMESLI</sequence>
<organism evidence="1">
    <name type="scientific">marine metagenome</name>
    <dbReference type="NCBI Taxonomy" id="408172"/>
    <lineage>
        <taxon>unclassified sequences</taxon>
        <taxon>metagenomes</taxon>
        <taxon>ecological metagenomes</taxon>
    </lineage>
</organism>
<dbReference type="AlphaFoldDB" id="A0A382DEB4"/>
<proteinExistence type="predicted"/>
<reference evidence="1" key="1">
    <citation type="submission" date="2018-05" db="EMBL/GenBank/DDBJ databases">
        <authorList>
            <person name="Lanie J.A."/>
            <person name="Ng W.-L."/>
            <person name="Kazmierczak K.M."/>
            <person name="Andrzejewski T.M."/>
            <person name="Davidsen T.M."/>
            <person name="Wayne K.J."/>
            <person name="Tettelin H."/>
            <person name="Glass J.I."/>
            <person name="Rusch D."/>
            <person name="Podicherti R."/>
            <person name="Tsui H.-C.T."/>
            <person name="Winkler M.E."/>
        </authorList>
    </citation>
    <scope>NUCLEOTIDE SEQUENCE</scope>
</reference>
<evidence type="ECO:0000313" key="1">
    <source>
        <dbReference type="EMBL" id="SVB36585.1"/>
    </source>
</evidence>
<dbReference type="EMBL" id="UINC01038898">
    <property type="protein sequence ID" value="SVB36585.1"/>
    <property type="molecule type" value="Genomic_DNA"/>
</dbReference>
<accession>A0A382DEB4</accession>
<gene>
    <name evidence="1" type="ORF">METZ01_LOCUS189439</name>
</gene>